<dbReference type="EMBL" id="LT629692">
    <property type="protein sequence ID" value="SDG55484.1"/>
    <property type="molecule type" value="Genomic_DNA"/>
</dbReference>
<dbReference type="OrthoDB" id="4981655at2"/>
<reference evidence="2 3" key="1">
    <citation type="submission" date="2016-10" db="EMBL/GenBank/DDBJ databases">
        <authorList>
            <person name="de Groot N.N."/>
        </authorList>
    </citation>
    <scope>NUCLEOTIDE SEQUENCE [LARGE SCALE GENOMIC DNA]</scope>
    <source>
        <strain evidence="2 3">DSM 23142</strain>
    </source>
</reference>
<name>A0A1G7V6U2_9MICO</name>
<feature type="transmembrane region" description="Helical" evidence="1">
    <location>
        <begin position="71"/>
        <end position="89"/>
    </location>
</feature>
<organism evidence="2 3">
    <name type="scientific">Microbacterium pygmaeum</name>
    <dbReference type="NCBI Taxonomy" id="370764"/>
    <lineage>
        <taxon>Bacteria</taxon>
        <taxon>Bacillati</taxon>
        <taxon>Actinomycetota</taxon>
        <taxon>Actinomycetes</taxon>
        <taxon>Micrococcales</taxon>
        <taxon>Microbacteriaceae</taxon>
        <taxon>Microbacterium</taxon>
    </lineage>
</organism>
<keyword evidence="1" id="KW-0812">Transmembrane</keyword>
<evidence type="ECO:0000313" key="2">
    <source>
        <dbReference type="EMBL" id="SDG55484.1"/>
    </source>
</evidence>
<feature type="transmembrane region" description="Helical" evidence="1">
    <location>
        <begin position="41"/>
        <end position="62"/>
    </location>
</feature>
<keyword evidence="3" id="KW-1185">Reference proteome</keyword>
<feature type="transmembrane region" description="Helical" evidence="1">
    <location>
        <begin position="12"/>
        <end position="35"/>
    </location>
</feature>
<gene>
    <name evidence="2" type="ORF">SAMN04489810_0617</name>
</gene>
<evidence type="ECO:0000313" key="3">
    <source>
        <dbReference type="Proteomes" id="UP000199009"/>
    </source>
</evidence>
<keyword evidence="1" id="KW-0472">Membrane</keyword>
<sequence length="122" mass="12647">MPGTRPGGVTLVAVFAFISGALGVIAGALLMFAAIMAPDALWLGVIQLALGILTIAVGVGLLRGAPIARTLAAIVFVLNLISAIFIIFFQQAQLWSGIVGGILALLGLVLLFTRDANAFFRR</sequence>
<proteinExistence type="predicted"/>
<dbReference type="RefSeq" id="WP_091486093.1">
    <property type="nucleotide sequence ID" value="NZ_LT629692.1"/>
</dbReference>
<dbReference type="STRING" id="370764.SAMN04489810_0617"/>
<dbReference type="Proteomes" id="UP000199009">
    <property type="component" value="Chromosome I"/>
</dbReference>
<feature type="transmembrane region" description="Helical" evidence="1">
    <location>
        <begin position="95"/>
        <end position="113"/>
    </location>
</feature>
<keyword evidence="1" id="KW-1133">Transmembrane helix</keyword>
<accession>A0A1G7V6U2</accession>
<dbReference type="AlphaFoldDB" id="A0A1G7V6U2"/>
<evidence type="ECO:0000256" key="1">
    <source>
        <dbReference type="SAM" id="Phobius"/>
    </source>
</evidence>
<protein>
    <submittedName>
        <fullName evidence="2">Uncharacterized protein</fullName>
    </submittedName>
</protein>